<dbReference type="Gene3D" id="3.40.50.150">
    <property type="entry name" value="Vaccinia Virus protein VP39"/>
    <property type="match status" value="1"/>
</dbReference>
<evidence type="ECO:0000313" key="3">
    <source>
        <dbReference type="Proteomes" id="UP000215027"/>
    </source>
</evidence>
<dbReference type="Pfam" id="PF05050">
    <property type="entry name" value="Methyltransf_21"/>
    <property type="match status" value="1"/>
</dbReference>
<name>A0A160T614_9CHLR</name>
<dbReference type="PANTHER" id="PTHR34203:SF15">
    <property type="entry name" value="SLL1173 PROTEIN"/>
    <property type="match status" value="1"/>
</dbReference>
<dbReference type="RefSeq" id="WP_095044219.1">
    <property type="nucleotide sequence ID" value="NZ_LN890655.1"/>
</dbReference>
<organism evidence="2 3">
    <name type="scientific">Candidatus Promineifilum breve</name>
    <dbReference type="NCBI Taxonomy" id="1806508"/>
    <lineage>
        <taxon>Bacteria</taxon>
        <taxon>Bacillati</taxon>
        <taxon>Chloroflexota</taxon>
        <taxon>Ardenticatenia</taxon>
        <taxon>Candidatus Promineifilales</taxon>
        <taxon>Candidatus Promineifilaceae</taxon>
        <taxon>Candidatus Promineifilum</taxon>
    </lineage>
</organism>
<reference evidence="2" key="1">
    <citation type="submission" date="2016-01" db="EMBL/GenBank/DDBJ databases">
        <authorList>
            <person name="Mcilroy J.S."/>
            <person name="Karst M S."/>
            <person name="Albertsen M."/>
        </authorList>
    </citation>
    <scope>NUCLEOTIDE SEQUENCE</scope>
    <source>
        <strain evidence="2">Cfx-K</strain>
    </source>
</reference>
<dbReference type="SUPFAM" id="SSF53335">
    <property type="entry name" value="S-adenosyl-L-methionine-dependent methyltransferases"/>
    <property type="match status" value="1"/>
</dbReference>
<dbReference type="KEGG" id="pbf:CFX0092_A3071"/>
<dbReference type="OrthoDB" id="9802760at2"/>
<dbReference type="AlphaFoldDB" id="A0A160T614"/>
<keyword evidence="3" id="KW-1185">Reference proteome</keyword>
<accession>A0A160T614</accession>
<dbReference type="PANTHER" id="PTHR34203">
    <property type="entry name" value="METHYLTRANSFERASE, FKBM FAMILY PROTEIN"/>
    <property type="match status" value="1"/>
</dbReference>
<dbReference type="Proteomes" id="UP000215027">
    <property type="component" value="Chromosome I"/>
</dbReference>
<dbReference type="InterPro" id="IPR006342">
    <property type="entry name" value="FkbM_mtfrase"/>
</dbReference>
<sequence length="250" mass="27221">MREQLERQAGVLRSLAIYYAPGRVRRLSRFYAPFIRPGDLCFDVGAHVGNRVAAWRRLGARVVAVEPQSHLHGWLRRLYGRSPDVTLVPFAVGAAPGTAVLRHDPRNPTVSSLSDEWIAAVGRDPSFAGVSWWAAETVPVTTLDALIAQYGRPVLCKIDVEGFEAEVLRGLGQPLPVIAFEYIPAAMSVAANCLAELARLGAYEFNWFSGESHRWASPGWLSAATMGRRLAELAAGRASGDVFARLVSVA</sequence>
<dbReference type="InterPro" id="IPR052514">
    <property type="entry name" value="SAM-dependent_MTase"/>
</dbReference>
<evidence type="ECO:0000313" key="2">
    <source>
        <dbReference type="EMBL" id="CUS04949.2"/>
    </source>
</evidence>
<dbReference type="NCBIfam" id="TIGR01444">
    <property type="entry name" value="fkbM_fam"/>
    <property type="match status" value="1"/>
</dbReference>
<gene>
    <name evidence="2" type="ORF">CFX0092_A3071</name>
</gene>
<protein>
    <recommendedName>
        <fullName evidence="1">Methyltransferase FkbM domain-containing protein</fullName>
    </recommendedName>
</protein>
<dbReference type="EMBL" id="LN890655">
    <property type="protein sequence ID" value="CUS04949.2"/>
    <property type="molecule type" value="Genomic_DNA"/>
</dbReference>
<feature type="domain" description="Methyltransferase FkbM" evidence="1">
    <location>
        <begin position="43"/>
        <end position="174"/>
    </location>
</feature>
<evidence type="ECO:0000259" key="1">
    <source>
        <dbReference type="Pfam" id="PF05050"/>
    </source>
</evidence>
<proteinExistence type="predicted"/>
<dbReference type="InterPro" id="IPR029063">
    <property type="entry name" value="SAM-dependent_MTases_sf"/>
</dbReference>